<accession>A0A1R4HF00</accession>
<feature type="coiled-coil region" evidence="1">
    <location>
        <begin position="108"/>
        <end position="135"/>
    </location>
</feature>
<feature type="region of interest" description="Disordered" evidence="2">
    <location>
        <begin position="368"/>
        <end position="493"/>
    </location>
</feature>
<evidence type="ECO:0000256" key="3">
    <source>
        <dbReference type="SAM" id="Phobius"/>
    </source>
</evidence>
<feature type="compositionally biased region" description="Polar residues" evidence="2">
    <location>
        <begin position="413"/>
        <end position="449"/>
    </location>
</feature>
<evidence type="ECO:0000256" key="2">
    <source>
        <dbReference type="SAM" id="MobiDB-lite"/>
    </source>
</evidence>
<dbReference type="PANTHER" id="PTHR38043:SF1">
    <property type="entry name" value="PROTEIN HEMX"/>
    <property type="match status" value="1"/>
</dbReference>
<name>A0A1R4HF00_9GAMM</name>
<dbReference type="OrthoDB" id="5739852at2"/>
<gene>
    <name evidence="4" type="ORF">CRENPOLYSF2_430003</name>
</gene>
<feature type="compositionally biased region" description="Basic and acidic residues" evidence="2">
    <location>
        <begin position="454"/>
        <end position="465"/>
    </location>
</feature>
<proteinExistence type="predicted"/>
<keyword evidence="3" id="KW-1133">Transmembrane helix</keyword>
<keyword evidence="3" id="KW-0812">Transmembrane</keyword>
<keyword evidence="3" id="KW-0472">Membrane</keyword>
<evidence type="ECO:0000313" key="4">
    <source>
        <dbReference type="EMBL" id="SJM94825.1"/>
    </source>
</evidence>
<dbReference type="InterPro" id="IPR007470">
    <property type="entry name" value="HemX"/>
</dbReference>
<reference evidence="5" key="1">
    <citation type="submission" date="2017-02" db="EMBL/GenBank/DDBJ databases">
        <authorList>
            <person name="Daims H."/>
        </authorList>
    </citation>
    <scope>NUCLEOTIDE SEQUENCE [LARGE SCALE GENOMIC DNA]</scope>
</reference>
<evidence type="ECO:0000256" key="1">
    <source>
        <dbReference type="SAM" id="Coils"/>
    </source>
</evidence>
<dbReference type="EMBL" id="FUKJ01000368">
    <property type="protein sequence ID" value="SJM94825.1"/>
    <property type="molecule type" value="Genomic_DNA"/>
</dbReference>
<feature type="transmembrane region" description="Helical" evidence="3">
    <location>
        <begin position="25"/>
        <end position="46"/>
    </location>
</feature>
<evidence type="ECO:0000313" key="5">
    <source>
        <dbReference type="Proteomes" id="UP000195442"/>
    </source>
</evidence>
<feature type="compositionally biased region" description="Polar residues" evidence="2">
    <location>
        <begin position="1"/>
        <end position="10"/>
    </location>
</feature>
<dbReference type="PANTHER" id="PTHR38043">
    <property type="entry name" value="PROTEIN HEMX"/>
    <property type="match status" value="1"/>
</dbReference>
<keyword evidence="1" id="KW-0175">Coiled coil</keyword>
<sequence length="508" mass="55375">MAELTEQQESPVGEDKHPPRPRGGFWFGATVLLLVIGLASAGFFLFSQLRAKQEGLSGEVKSEMSKQLTGYQTQLGAIQSQLAALQTDIANKDTQFNKTMADFSHSHDDKLDSTRKELNEAIVRLQRQLGKTRGDWLIADAEYLLSVANERLYLIGDVNTTRQALEAADQRLRESGDAAAFKVRDQVIKDIAALTNIHPVDVVGTYSAIQALEARINNLVLLLPYAGKTPDIAAKTDGQPDGSEQGDGGLFDTAKNKLSEIVTIKHTDKSVKEILTPEQAQFIREQLRVKLEVVKVALVQQNEALYMTGLSDAKTWIEQQFAQNSDSKAFTAELNRFEAIKLRSHFPDISLSLKMLRDITKLRIETDKSLESGEPVSSTDTAKPADSVHVAPVTGSTQAMPSEAELAKPSTPPDSTQSTVVESAQSLKSDMTAMPSSQPIAVEPSQSPSAPVVDHIEPSIPEHADVAPSDDNQQAMSNGEIEHEAPKADPSPVAKLLEKIKQYLPGKH</sequence>
<dbReference type="Pfam" id="PF04375">
    <property type="entry name" value="HemX"/>
    <property type="match status" value="1"/>
</dbReference>
<keyword evidence="5" id="KW-1185">Reference proteome</keyword>
<organism evidence="4 5">
    <name type="scientific">Crenothrix polyspora</name>
    <dbReference type="NCBI Taxonomy" id="360316"/>
    <lineage>
        <taxon>Bacteria</taxon>
        <taxon>Pseudomonadati</taxon>
        <taxon>Pseudomonadota</taxon>
        <taxon>Gammaproteobacteria</taxon>
        <taxon>Methylococcales</taxon>
        <taxon>Crenotrichaceae</taxon>
        <taxon>Crenothrix</taxon>
    </lineage>
</organism>
<dbReference type="RefSeq" id="WP_087147952.1">
    <property type="nucleotide sequence ID" value="NZ_FUKJ01000368.1"/>
</dbReference>
<dbReference type="Proteomes" id="UP000195442">
    <property type="component" value="Unassembled WGS sequence"/>
</dbReference>
<feature type="region of interest" description="Disordered" evidence="2">
    <location>
        <begin position="1"/>
        <end position="20"/>
    </location>
</feature>
<dbReference type="AlphaFoldDB" id="A0A1R4HF00"/>
<protein>
    <submittedName>
        <fullName evidence="4">HemX domain protein</fullName>
    </submittedName>
</protein>